<keyword evidence="7" id="KW-0010">Activator</keyword>
<dbReference type="GO" id="GO:0004497">
    <property type="term" value="F:monooxygenase activity"/>
    <property type="evidence" value="ECO:0007669"/>
    <property type="project" value="InterPro"/>
</dbReference>
<keyword evidence="12" id="KW-0408">Iron</keyword>
<evidence type="ECO:0000313" key="16">
    <source>
        <dbReference type="Proteomes" id="UP000001294"/>
    </source>
</evidence>
<dbReference type="InterPro" id="IPR002401">
    <property type="entry name" value="Cyt_P450_E_grp-I"/>
</dbReference>
<comment type="subunit">
    <text evidence="3">Component of the SRB8-11 complex, which itself associates with the Mediator complex.</text>
</comment>
<feature type="region of interest" description="Disordered" evidence="13">
    <location>
        <begin position="213"/>
        <end position="235"/>
    </location>
</feature>
<dbReference type="SUPFAM" id="SSF48264">
    <property type="entry name" value="Cytochrome P450"/>
    <property type="match status" value="1"/>
</dbReference>
<keyword evidence="6" id="KW-0805">Transcription regulation</keyword>
<evidence type="ECO:0000256" key="3">
    <source>
        <dbReference type="ARBA" id="ARBA00011629"/>
    </source>
</evidence>
<accession>B6QT30</accession>
<feature type="binding site" description="axial binding residue" evidence="12">
    <location>
        <position position="2128"/>
    </location>
    <ligand>
        <name>heme</name>
        <dbReference type="ChEBI" id="CHEBI:30413"/>
    </ligand>
    <ligandPart>
        <name>Fe</name>
        <dbReference type="ChEBI" id="CHEBI:18248"/>
    </ligandPart>
</feature>
<sequence length="2642" mass="296020">MIPHPSSTGLQTWTNQHRASGTTDRSSMAVARTPSSAQQLIDLSASDGPAEIEHSHKRPRLDTTVPGLGGDGRAPSSRSADARSATTGSNPTRPAAVSGRGRPAYSFQELVADTYGGSVFAGNSTPASQTSKPPSPPPFPVRPWTHTPARLSQVENEGISDNLRAREVQTVPYRPVTPEIAPNLTRDKVADYAPWSRTGNHPEDRLSDLNVKAGNFDRVPGPNTNSDIQSHASKLSSQLKNHSSLQLLSSVFAAALEKRQIHEKISSTSTFKPPPRVTLTDNKREAWLRDLANSSVPLRRLSRTIPHGIRGKVLLDQCLGKGVPIGRAVWLAKCVGANEIRAFKRKGTSGSLSQGLEIKWVREWTLSVQQFTAGVISACGKPDWRNKMTYAVRLAARLFYEQLLDQDCYLDWYLSSMEGSSLDAFPIWLAMLSIYWGSLVRFRKRGRRLAEILLEKLREATSSEFKVNLQPLIERVSLLVRRLCRENSPCLILPRSWDRYQDIVASSLSDDSKEKAILQSLVLRNARVQRPGTCCPARQRSPQEQVIKLLDASRDTCNMCALSSSCLALIPDRQELVSVLLRWAASPFRQSLVRVYIAVRLFRKWKRSGMDIDACIFPFLTQTSMDQSTSSLTNVYHIIVELIRSQTFSVGRYLQWLVARGAVEQYRQQYSQASSVPVDIALLSHIPVARLPRHLRNLRDTLMARAGLPSSEAEVLHSIKADLKQRLPGLLGKDDFHMNINYDQNNLSWSVKADISQWIRAAVSEHYENGSAYHPKMYENNVEVSSLTQEEFLVVRSTLEQYGDLSMLADILIDASNSDDVRLLTCAVDTLNRHFECFTIIGALGDMFRSFYETFLRMKANGQPLYDLAYSMAEVGHRLPNEVNSLVLIRQELSRADRNLALAACSPVSDHMAETLNDASPSFNEDMDHFLSSGNSMDEMTMILVFQKLIQQLAFYDEKNPSMPGTVCRHLVQLRSFNSKHFDLLLVQWLGATLKSTSRPSLSRLLYPLVGIGCVTLPAFAALMKKLLQSGSLQTVNSALPDSLVDFLELLVLNNSAEPLRDFLTYRFHIAQEEFLQGHSHEVIALLKDAVPHMTLGTHDIISSVPCVVPLLSEIIVRHPDDATLDSIRTLMKNSPIFLPVVRKSLDLLLNDHRSNSDFLMETAITIKKTNHLSLPLCQMKLQILFEEKNDDSIRNNIVDLMYKSAVADVRAGNSYWLDLVSTMGQEAAEQLRQRAEKDFFSVAQSESAVEKDLENERLCLQENARVYLAIVDGLAYSIPEEGVPSVAPVLVEKMNTLLQKLFTMHMNVRNWSENRSRSSQEAMTLSLSGCEENFVFWLTSMLQMIRIHRAAFDLPVSAGNQRLGAYVDLSRLLIIICCLALSRTPLGLTVQPRLDLSASSYFLASAKEVRAGNTIQTYALDIASSLVDSLPDEARQHCANFIKERFPPALNVQNDPRLQYLFGPVAENIGNLGGALPSSMSVSSPAATLTPSNNPVNAATAAGGNTIEDPLALNNRLRVQSRGRVVGSYPVRPWEMLEEAAPVVGANDTAIDLNLFGARKSCAMIFEDGCQRSHKNEQHKKEDASTIHIDLTTGDIKVIKRWASARKRRKEEIGGGQQEGKPKNEESGTAGRLAFLLQHRRASVRMALFNIAEAVDSNFSLRFPVVTILVLLILYPIFQIVYNVFFHPLAKIPGPFLWSASRIPFVYHLLRGSLIKSQRRFHNKYGPVFRMAPDEVSFASEEAFYDIYTWRAGHKRAMRDPAFFQPPEGQADNLITTNNVKFHARIRGLMSHSFTEESLYEQAPLIEGHADVLISQLQQRATSSENLESGALVNVTDWVNFFTMDVVRDCAKPNVFLCYTILTSSQIGDLALGEDFGCLVKGEYHDWIRTLFQYLKAMTIAAAPRYWPVMQFLFEKAIPKSIKDDAKRHQQYAYDRINRRLDSKTDRQDFITPFMKHNPNFENMSREEILSSFSFVIIGGTETIATSLTGLFNHLAMPQNKAILDRLTKEIRSTYKTEDDITVESITRAKLPYLEAVIQEGLRICHPVPSGLPRIVPPGGDEYTGIWLPGGTRLGVRIFAVNRSAKYFQDPDTFVPDRWLPDGERPSEYDNDNLSASKPFGVGFHSCLGKLLALVEIRLVLTRILWAFDIAEEEGMHVHFDDFPVMMMVEKQPLMLRLSARKGVNYKAAGVNTAQVDPLGQGVSKSKPGSSKTTFRPVFTQVSLPATARKQANQGISNEKRDKRPVMHASKLRGDATCNILHVGDVSSRVLRASILRRGFMTMLYFFDNNYATQSMQFFLLPATWTVADSTEKDRNRTHRSVPQLNSMVHEVQCWVKQWTEEGSNMFVHKRLYQSHENNIGSAGDGRGGKLHMPRCIQDAYVTCATYFASTDRNKEMRLGIVEDRVATLLDEEGDPDDRGIETGDDEQFDDPFSTATLRVGNEGQTGGKLSKPRSVLDHLARVQALLIYQIIRLFDGDPRSRIMAESLIPVLSHWCKQMLDSALLSSQYVNSAISSTNAKTKANIEKKLNSDWNAWILAESVRRTWLVAGHMQCIYQLLSYGITACPGGLMFTTRAGLWQAESAYEWWAKCKGKDALFCPSLESGKYLLKPGVADDVDDFGRFVLKIIEGEERVNKWLPIS</sequence>
<dbReference type="GO" id="GO:0005506">
    <property type="term" value="F:iron ion binding"/>
    <property type="evidence" value="ECO:0007669"/>
    <property type="project" value="InterPro"/>
</dbReference>
<feature type="domain" description="Mediator complex subunit Med12" evidence="14">
    <location>
        <begin position="270"/>
        <end position="333"/>
    </location>
</feature>
<evidence type="ECO:0000259" key="14">
    <source>
        <dbReference type="SMART" id="SM01281"/>
    </source>
</evidence>
<dbReference type="Pfam" id="PF00067">
    <property type="entry name" value="p450"/>
    <property type="match status" value="1"/>
</dbReference>
<evidence type="ECO:0000256" key="8">
    <source>
        <dbReference type="ARBA" id="ARBA00023163"/>
    </source>
</evidence>
<feature type="compositionally biased region" description="Low complexity" evidence="13">
    <location>
        <begin position="73"/>
        <end position="85"/>
    </location>
</feature>
<dbReference type="GO" id="GO:0020037">
    <property type="term" value="F:heme binding"/>
    <property type="evidence" value="ECO:0007669"/>
    <property type="project" value="InterPro"/>
</dbReference>
<dbReference type="SMART" id="SM01281">
    <property type="entry name" value="Med12"/>
    <property type="match status" value="1"/>
</dbReference>
<organism evidence="15 16">
    <name type="scientific">Talaromyces marneffei (strain ATCC 18224 / CBS 334.59 / QM 7333)</name>
    <name type="common">Penicillium marneffei</name>
    <dbReference type="NCBI Taxonomy" id="441960"/>
    <lineage>
        <taxon>Eukaryota</taxon>
        <taxon>Fungi</taxon>
        <taxon>Dikarya</taxon>
        <taxon>Ascomycota</taxon>
        <taxon>Pezizomycotina</taxon>
        <taxon>Eurotiomycetes</taxon>
        <taxon>Eurotiomycetidae</taxon>
        <taxon>Eurotiales</taxon>
        <taxon>Trichocomaceae</taxon>
        <taxon>Talaromyces</taxon>
        <taxon>Talaromyces sect. Talaromyces</taxon>
    </lineage>
</organism>
<feature type="compositionally biased region" description="Polar residues" evidence="13">
    <location>
        <begin position="1"/>
        <end position="26"/>
    </location>
</feature>
<dbReference type="GO" id="GO:0003712">
    <property type="term" value="F:transcription coregulator activity"/>
    <property type="evidence" value="ECO:0007669"/>
    <property type="project" value="InterPro"/>
</dbReference>
<evidence type="ECO:0000256" key="6">
    <source>
        <dbReference type="ARBA" id="ARBA00023015"/>
    </source>
</evidence>
<comment type="function">
    <text evidence="10">Component of the SRB8-11 complex. The SRB8-11 complex is a regulatory module of the Mediator complex which is itself involved in regulation of basal and activated RNA polymerase II-dependent transcription. The SRB8-11 complex may be involved in the transcriptional repression of a subset of genes regulated by Mediator. It may inhibit the association of the Mediator complex with RNA polymerase II to form the holoenzyme complex.</text>
</comment>
<dbReference type="OrthoDB" id="20828at2759"/>
<dbReference type="Pfam" id="PF09497">
    <property type="entry name" value="Med12"/>
    <property type="match status" value="1"/>
</dbReference>
<dbReference type="PANTHER" id="PTHR46567">
    <property type="entry name" value="MEDIATOR OF RNA POLYMERASE II TRANSCRIPTION SUBUNIT 12"/>
    <property type="match status" value="1"/>
</dbReference>
<evidence type="ECO:0000256" key="2">
    <source>
        <dbReference type="ARBA" id="ARBA00010289"/>
    </source>
</evidence>
<dbReference type="GO" id="GO:0016705">
    <property type="term" value="F:oxidoreductase activity, acting on paired donors, with incorporation or reduction of molecular oxygen"/>
    <property type="evidence" value="ECO:0007669"/>
    <property type="project" value="InterPro"/>
</dbReference>
<comment type="similarity">
    <text evidence="2">Belongs to the Mediator complex subunit 12 family.</text>
</comment>
<evidence type="ECO:0000256" key="4">
    <source>
        <dbReference type="ARBA" id="ARBA00019622"/>
    </source>
</evidence>
<dbReference type="Gene3D" id="1.10.630.10">
    <property type="entry name" value="Cytochrome P450"/>
    <property type="match status" value="1"/>
</dbReference>
<feature type="region of interest" description="Disordered" evidence="13">
    <location>
        <begin position="121"/>
        <end position="146"/>
    </location>
</feature>
<reference evidence="16" key="1">
    <citation type="journal article" date="2015" name="Genome Announc.">
        <title>Genome sequence of the AIDS-associated pathogen Penicillium marneffei (ATCC18224) and its near taxonomic relative Talaromyces stipitatus (ATCC10500).</title>
        <authorList>
            <person name="Nierman W.C."/>
            <person name="Fedorova-Abrams N.D."/>
            <person name="Andrianopoulos A."/>
        </authorList>
    </citation>
    <scope>NUCLEOTIDE SEQUENCE [LARGE SCALE GENOMIC DNA]</scope>
    <source>
        <strain evidence="16">ATCC 18224 / CBS 334.59 / QM 7333</strain>
    </source>
</reference>
<dbReference type="InterPro" id="IPR036396">
    <property type="entry name" value="Cyt_P450_sf"/>
</dbReference>
<dbReference type="InterPro" id="IPR057344">
    <property type="entry name" value="ARM_SRB8"/>
</dbReference>
<keyword evidence="9" id="KW-0539">Nucleus</keyword>
<comment type="cofactor">
    <cofactor evidence="12">
        <name>heme</name>
        <dbReference type="ChEBI" id="CHEBI:30413"/>
    </cofactor>
</comment>
<protein>
    <recommendedName>
        <fullName evidence="4">Mediator of RNA polymerase II transcription subunit 12</fullName>
    </recommendedName>
    <alternativeName>
        <fullName evidence="11">Mediator complex subunit 12</fullName>
    </alternativeName>
</protein>
<evidence type="ECO:0000256" key="7">
    <source>
        <dbReference type="ARBA" id="ARBA00023159"/>
    </source>
</evidence>
<dbReference type="HOGENOM" id="CLU_227651_0_0_1"/>
<keyword evidence="12" id="KW-0349">Heme</keyword>
<dbReference type="CDD" id="cd11058">
    <property type="entry name" value="CYP60B-like"/>
    <property type="match status" value="1"/>
</dbReference>
<gene>
    <name evidence="15" type="ORF">PMAA_003930</name>
</gene>
<dbReference type="PRINTS" id="PR00463">
    <property type="entry name" value="EP450I"/>
</dbReference>
<comment type="subcellular location">
    <subcellularLocation>
        <location evidence="1">Nucleus</location>
    </subcellularLocation>
</comment>
<dbReference type="PANTHER" id="PTHR46567:SF1">
    <property type="entry name" value="MEDIATOR OF RNA POLYMERASE II TRANSCRIPTION SUBUNIT 12"/>
    <property type="match status" value="1"/>
</dbReference>
<dbReference type="GO" id="GO:0016592">
    <property type="term" value="C:mediator complex"/>
    <property type="evidence" value="ECO:0007669"/>
    <property type="project" value="InterPro"/>
</dbReference>
<name>B6QT30_TALMQ</name>
<dbReference type="Pfam" id="PF25326">
    <property type="entry name" value="ARM_SRB8"/>
    <property type="match status" value="1"/>
</dbReference>
<dbReference type="VEuPathDB" id="FungiDB:PMAA_003930"/>
<evidence type="ECO:0000256" key="11">
    <source>
        <dbReference type="ARBA" id="ARBA00032010"/>
    </source>
</evidence>
<dbReference type="EMBL" id="DS995905">
    <property type="protein sequence ID" value="EEA19609.1"/>
    <property type="molecule type" value="Genomic_DNA"/>
</dbReference>
<evidence type="ECO:0000256" key="13">
    <source>
        <dbReference type="SAM" id="MobiDB-lite"/>
    </source>
</evidence>
<evidence type="ECO:0000256" key="5">
    <source>
        <dbReference type="ARBA" id="ARBA00022491"/>
    </source>
</evidence>
<dbReference type="Proteomes" id="UP000001294">
    <property type="component" value="Unassembled WGS sequence"/>
</dbReference>
<evidence type="ECO:0000313" key="15">
    <source>
        <dbReference type="EMBL" id="EEA19609.1"/>
    </source>
</evidence>
<evidence type="ECO:0000256" key="12">
    <source>
        <dbReference type="PIRSR" id="PIRSR602401-1"/>
    </source>
</evidence>
<dbReference type="GO" id="GO:0006357">
    <property type="term" value="P:regulation of transcription by RNA polymerase II"/>
    <property type="evidence" value="ECO:0007669"/>
    <property type="project" value="InterPro"/>
</dbReference>
<evidence type="ECO:0000256" key="10">
    <source>
        <dbReference type="ARBA" id="ARBA00025661"/>
    </source>
</evidence>
<dbReference type="PhylomeDB" id="B6QT30"/>
<evidence type="ECO:0000256" key="1">
    <source>
        <dbReference type="ARBA" id="ARBA00004123"/>
    </source>
</evidence>
<proteinExistence type="inferred from homology"/>
<keyword evidence="8" id="KW-0804">Transcription</keyword>
<keyword evidence="12" id="KW-0479">Metal-binding</keyword>
<dbReference type="InterPro" id="IPR019035">
    <property type="entry name" value="Mediator_Med12"/>
</dbReference>
<keyword evidence="16" id="KW-1185">Reference proteome</keyword>
<dbReference type="STRING" id="441960.B6QT30"/>
<evidence type="ECO:0000256" key="9">
    <source>
        <dbReference type="ARBA" id="ARBA00023242"/>
    </source>
</evidence>
<dbReference type="InterPro" id="IPR001128">
    <property type="entry name" value="Cyt_P450"/>
</dbReference>
<feature type="region of interest" description="Disordered" evidence="13">
    <location>
        <begin position="1"/>
        <end position="101"/>
    </location>
</feature>
<feature type="compositionally biased region" description="Polar residues" evidence="13">
    <location>
        <begin position="222"/>
        <end position="235"/>
    </location>
</feature>
<keyword evidence="5" id="KW-0678">Repressor</keyword>